<evidence type="ECO:0000256" key="4">
    <source>
        <dbReference type="ARBA" id="ARBA00022448"/>
    </source>
</evidence>
<keyword evidence="11 13" id="KW-0472">Membrane</keyword>
<evidence type="ECO:0000256" key="8">
    <source>
        <dbReference type="ARBA" id="ARBA00022989"/>
    </source>
</evidence>
<feature type="transmembrane region" description="Helical" evidence="13">
    <location>
        <begin position="338"/>
        <end position="360"/>
    </location>
</feature>
<dbReference type="STRING" id="595536.GCA_000178815_00578"/>
<keyword evidence="7 13" id="KW-0812">Transmembrane</keyword>
<dbReference type="GO" id="GO:0010045">
    <property type="term" value="P:response to nickel cation"/>
    <property type="evidence" value="ECO:0007669"/>
    <property type="project" value="TreeGrafter"/>
</dbReference>
<evidence type="ECO:0000256" key="1">
    <source>
        <dbReference type="ARBA" id="ARBA00002510"/>
    </source>
</evidence>
<dbReference type="PANTHER" id="PTHR40659">
    <property type="entry name" value="NICKEL/COBALT EFFLUX SYSTEM RCNA"/>
    <property type="match status" value="1"/>
</dbReference>
<keyword evidence="10" id="KW-0921">Nickel transport</keyword>
<keyword evidence="4 13" id="KW-0813">Transport</keyword>
<keyword evidence="5" id="KW-1003">Cell membrane</keyword>
<evidence type="ECO:0000256" key="2">
    <source>
        <dbReference type="ARBA" id="ARBA00004651"/>
    </source>
</evidence>
<evidence type="ECO:0000256" key="6">
    <source>
        <dbReference type="ARBA" id="ARBA00022596"/>
    </source>
</evidence>
<evidence type="ECO:0000256" key="10">
    <source>
        <dbReference type="ARBA" id="ARBA00023112"/>
    </source>
</evidence>
<organism evidence="14 15">
    <name type="scientific">Methylosinus trichosporium (strain ATCC 35070 / NCIMB 11131 / UNIQEM 75 / OB3b)</name>
    <dbReference type="NCBI Taxonomy" id="595536"/>
    <lineage>
        <taxon>Bacteria</taxon>
        <taxon>Pseudomonadati</taxon>
        <taxon>Pseudomonadota</taxon>
        <taxon>Alphaproteobacteria</taxon>
        <taxon>Hyphomicrobiales</taxon>
        <taxon>Methylocystaceae</taxon>
        <taxon>Methylosinus</taxon>
    </lineage>
</organism>
<dbReference type="Proteomes" id="UP000230709">
    <property type="component" value="Chromosome"/>
</dbReference>
<feature type="transmembrane region" description="Helical" evidence="13">
    <location>
        <begin position="183"/>
        <end position="203"/>
    </location>
</feature>
<evidence type="ECO:0000256" key="9">
    <source>
        <dbReference type="ARBA" id="ARBA00023065"/>
    </source>
</evidence>
<dbReference type="Pfam" id="PF03824">
    <property type="entry name" value="NicO"/>
    <property type="match status" value="1"/>
</dbReference>
<name>A0A2D2CVD6_METT3</name>
<dbReference type="GO" id="GO:0006824">
    <property type="term" value="P:cobalt ion transport"/>
    <property type="evidence" value="ECO:0007669"/>
    <property type="project" value="UniProtKB-KW"/>
</dbReference>
<evidence type="ECO:0000256" key="3">
    <source>
        <dbReference type="ARBA" id="ARBA00022426"/>
    </source>
</evidence>
<dbReference type="InterPro" id="IPR011541">
    <property type="entry name" value="Ni/Co_transpt_high_affinity"/>
</dbReference>
<evidence type="ECO:0000313" key="15">
    <source>
        <dbReference type="Proteomes" id="UP000230709"/>
    </source>
</evidence>
<sequence length="363" mass="37029">MSRFRPVAVRHCGERSDEAIQEPPRGSRLLRFARNDALLFLVTAAALLILQDAALAQAARHPFAVGPAESGGAATGFAGLILAWQSKFQLQLQSAVRALKTDGGAFFPLAAASFAYGVFHAAGPGHGKAVLASYMIANETALKRGLLLAALAALLQGSVAIAIVGVAAVAFSATARQMTDAAGYVEAASYLVIAALGARLVYVKGRALLDALREPALALAPARAFACDWTDDPTHVHGPDCGHAHMVDPATLGAGFRWGDALATVLAAGLRPCSGALLVLAFALSQGVFLAGAGAIVLMSAGTAITTGALAATAVFAKDAAARLTQKSARRATTIFRGAELAAALLVLALGVAMLVGWLARSS</sequence>
<feature type="transmembrane region" description="Helical" evidence="13">
    <location>
        <begin position="289"/>
        <end position="317"/>
    </location>
</feature>
<keyword evidence="9" id="KW-0406">Ion transport</keyword>
<evidence type="ECO:0000313" key="14">
    <source>
        <dbReference type="EMBL" id="ATQ66772.1"/>
    </source>
</evidence>
<reference evidence="15" key="1">
    <citation type="submission" date="2017-10" db="EMBL/GenBank/DDBJ databases">
        <title>Completed PacBio SMRT sequence of Methylosinus trichosporium OB3b reveals presence of a third large plasmid.</title>
        <authorList>
            <person name="Charles T.C."/>
            <person name="Lynch M.D.J."/>
            <person name="Heil J.R."/>
            <person name="Cheng J."/>
        </authorList>
    </citation>
    <scope>NUCLEOTIDE SEQUENCE [LARGE SCALE GENOMIC DNA]</scope>
    <source>
        <strain evidence="15">OB3b</strain>
    </source>
</reference>
<evidence type="ECO:0000256" key="11">
    <source>
        <dbReference type="ARBA" id="ARBA00023136"/>
    </source>
</evidence>
<evidence type="ECO:0000256" key="12">
    <source>
        <dbReference type="ARBA" id="ARBA00023285"/>
    </source>
</evidence>
<keyword evidence="3" id="KW-0171">Cobalt transport</keyword>
<keyword evidence="8 13" id="KW-1133">Transmembrane helix</keyword>
<evidence type="ECO:0000256" key="7">
    <source>
        <dbReference type="ARBA" id="ARBA00022692"/>
    </source>
</evidence>
<dbReference type="GO" id="GO:0005886">
    <property type="term" value="C:plasma membrane"/>
    <property type="evidence" value="ECO:0007669"/>
    <property type="project" value="UniProtKB-SubCell"/>
</dbReference>
<dbReference type="GO" id="GO:0032025">
    <property type="term" value="P:response to cobalt ion"/>
    <property type="evidence" value="ECO:0007669"/>
    <property type="project" value="TreeGrafter"/>
</dbReference>
<dbReference type="PANTHER" id="PTHR40659:SF1">
    <property type="entry name" value="NICKEL_COBALT EFFLUX SYSTEM RCNA"/>
    <property type="match status" value="1"/>
</dbReference>
<keyword evidence="6" id="KW-0533">Nickel</keyword>
<dbReference type="AlphaFoldDB" id="A0A2D2CVD6"/>
<dbReference type="KEGG" id="mtw:CQW49_01830"/>
<evidence type="ECO:0000256" key="5">
    <source>
        <dbReference type="ARBA" id="ARBA00022475"/>
    </source>
</evidence>
<feature type="transmembrane region" description="Helical" evidence="13">
    <location>
        <begin position="261"/>
        <end position="283"/>
    </location>
</feature>
<gene>
    <name evidence="14" type="ORF">CQW49_01830</name>
</gene>
<comment type="similarity">
    <text evidence="13">Belongs to the NiCoT transporter (TC 2.A.52) family.</text>
</comment>
<dbReference type="GO" id="GO:0015099">
    <property type="term" value="F:nickel cation transmembrane transporter activity"/>
    <property type="evidence" value="ECO:0007669"/>
    <property type="project" value="UniProtKB-UniRule"/>
</dbReference>
<evidence type="ECO:0000256" key="13">
    <source>
        <dbReference type="RuleBase" id="RU362101"/>
    </source>
</evidence>
<comment type="subcellular location">
    <subcellularLocation>
        <location evidence="2 13">Cell membrane</location>
        <topology evidence="2 13">Multi-pass membrane protein</topology>
    </subcellularLocation>
</comment>
<feature type="transmembrane region" description="Helical" evidence="13">
    <location>
        <begin position="145"/>
        <end position="171"/>
    </location>
</feature>
<comment type="function">
    <text evidence="1">Efflux system for nickel and cobalt.</text>
</comment>
<dbReference type="GO" id="GO:0046583">
    <property type="term" value="F:monoatomic cation efflux transmembrane transporter activity"/>
    <property type="evidence" value="ECO:0007669"/>
    <property type="project" value="TreeGrafter"/>
</dbReference>
<keyword evidence="15" id="KW-1185">Reference proteome</keyword>
<protein>
    <recommendedName>
        <fullName evidence="13">Nickel/cobalt efflux system</fullName>
    </recommendedName>
</protein>
<accession>A0A2D2CVD6</accession>
<keyword evidence="12" id="KW-0170">Cobalt</keyword>
<proteinExistence type="inferred from homology"/>
<dbReference type="InterPro" id="IPR051224">
    <property type="entry name" value="NiCoT_RcnA"/>
</dbReference>
<feature type="transmembrane region" description="Helical" evidence="13">
    <location>
        <begin position="37"/>
        <end position="58"/>
    </location>
</feature>
<dbReference type="EMBL" id="CP023737">
    <property type="protein sequence ID" value="ATQ66772.1"/>
    <property type="molecule type" value="Genomic_DNA"/>
</dbReference>